<dbReference type="AlphaFoldDB" id="A0A4Y2MMG5"/>
<dbReference type="InterPro" id="IPR021109">
    <property type="entry name" value="Peptidase_aspartic_dom_sf"/>
</dbReference>
<dbReference type="InterPro" id="IPR000477">
    <property type="entry name" value="RT_dom"/>
</dbReference>
<dbReference type="PANTHER" id="PTHR37984">
    <property type="entry name" value="PROTEIN CBG26694"/>
    <property type="match status" value="1"/>
</dbReference>
<proteinExistence type="predicted"/>
<dbReference type="GO" id="GO:0004519">
    <property type="term" value="F:endonuclease activity"/>
    <property type="evidence" value="ECO:0007669"/>
    <property type="project" value="UniProtKB-KW"/>
</dbReference>
<dbReference type="Pfam" id="PF17917">
    <property type="entry name" value="RT_RNaseH"/>
    <property type="match status" value="1"/>
</dbReference>
<evidence type="ECO:0000313" key="11">
    <source>
        <dbReference type="Proteomes" id="UP000499080"/>
    </source>
</evidence>
<keyword evidence="4" id="KW-0540">Nuclease</keyword>
<protein>
    <recommendedName>
        <fullName evidence="1">RNA-directed DNA polymerase</fullName>
        <ecNumber evidence="1">2.7.7.49</ecNumber>
    </recommendedName>
</protein>
<dbReference type="PANTHER" id="PTHR37984:SF5">
    <property type="entry name" value="PROTEIN NYNRIN-LIKE"/>
    <property type="match status" value="1"/>
</dbReference>
<dbReference type="Gene3D" id="3.10.10.10">
    <property type="entry name" value="HIV Type 1 Reverse Transcriptase, subunit A, domain 1"/>
    <property type="match status" value="1"/>
</dbReference>
<evidence type="ECO:0000256" key="6">
    <source>
        <dbReference type="ARBA" id="ARBA00022801"/>
    </source>
</evidence>
<feature type="domain" description="Reverse transcriptase" evidence="8">
    <location>
        <begin position="255"/>
        <end position="354"/>
    </location>
</feature>
<dbReference type="InterPro" id="IPR043128">
    <property type="entry name" value="Rev_trsase/Diguanyl_cyclase"/>
</dbReference>
<comment type="caution">
    <text evidence="10">The sequence shown here is derived from an EMBL/GenBank/DDBJ whole genome shotgun (WGS) entry which is preliminary data.</text>
</comment>
<reference evidence="10 11" key="1">
    <citation type="journal article" date="2019" name="Sci. Rep.">
        <title>Orb-weaving spider Araneus ventricosus genome elucidates the spidroin gene catalogue.</title>
        <authorList>
            <person name="Kono N."/>
            <person name="Nakamura H."/>
            <person name="Ohtoshi R."/>
            <person name="Moran D.A.P."/>
            <person name="Shinohara A."/>
            <person name="Yoshida Y."/>
            <person name="Fujiwara M."/>
            <person name="Mori M."/>
            <person name="Tomita M."/>
            <person name="Arakawa K."/>
        </authorList>
    </citation>
    <scope>NUCLEOTIDE SEQUENCE [LARGE SCALE GENOMIC DNA]</scope>
</reference>
<evidence type="ECO:0000313" key="10">
    <source>
        <dbReference type="EMBL" id="GBN27584.1"/>
    </source>
</evidence>
<evidence type="ECO:0000259" key="9">
    <source>
        <dbReference type="Pfam" id="PF17917"/>
    </source>
</evidence>
<organism evidence="10 11">
    <name type="scientific">Araneus ventricosus</name>
    <name type="common">Orbweaver spider</name>
    <name type="synonym">Epeira ventricosa</name>
    <dbReference type="NCBI Taxonomy" id="182803"/>
    <lineage>
        <taxon>Eukaryota</taxon>
        <taxon>Metazoa</taxon>
        <taxon>Ecdysozoa</taxon>
        <taxon>Arthropoda</taxon>
        <taxon>Chelicerata</taxon>
        <taxon>Arachnida</taxon>
        <taxon>Araneae</taxon>
        <taxon>Araneomorphae</taxon>
        <taxon>Entelegynae</taxon>
        <taxon>Araneoidea</taxon>
        <taxon>Araneidae</taxon>
        <taxon>Araneus</taxon>
    </lineage>
</organism>
<dbReference type="GO" id="GO:0016787">
    <property type="term" value="F:hydrolase activity"/>
    <property type="evidence" value="ECO:0007669"/>
    <property type="project" value="UniProtKB-KW"/>
</dbReference>
<dbReference type="SUPFAM" id="SSF50630">
    <property type="entry name" value="Acid proteases"/>
    <property type="match status" value="1"/>
</dbReference>
<dbReference type="CDD" id="cd09274">
    <property type="entry name" value="RNase_HI_RT_Ty3"/>
    <property type="match status" value="1"/>
</dbReference>
<keyword evidence="6" id="KW-0378">Hydrolase</keyword>
<dbReference type="FunFam" id="3.10.20.370:FF:000001">
    <property type="entry name" value="Retrovirus-related Pol polyprotein from transposon 17.6-like protein"/>
    <property type="match status" value="1"/>
</dbReference>
<dbReference type="Pfam" id="PF00078">
    <property type="entry name" value="RVT_1"/>
    <property type="match status" value="1"/>
</dbReference>
<dbReference type="FunFam" id="3.30.70.270:FF:000020">
    <property type="entry name" value="Transposon Tf2-6 polyprotein-like Protein"/>
    <property type="match status" value="1"/>
</dbReference>
<dbReference type="CDD" id="cd01647">
    <property type="entry name" value="RT_LTR"/>
    <property type="match status" value="1"/>
</dbReference>
<dbReference type="EC" id="2.7.7.49" evidence="1"/>
<evidence type="ECO:0000256" key="5">
    <source>
        <dbReference type="ARBA" id="ARBA00022759"/>
    </source>
</evidence>
<dbReference type="Gene3D" id="3.30.70.270">
    <property type="match status" value="1"/>
</dbReference>
<evidence type="ECO:0000256" key="3">
    <source>
        <dbReference type="ARBA" id="ARBA00022695"/>
    </source>
</evidence>
<evidence type="ECO:0000259" key="8">
    <source>
        <dbReference type="Pfam" id="PF00078"/>
    </source>
</evidence>
<dbReference type="OrthoDB" id="6437448at2759"/>
<dbReference type="EMBL" id="BGPR01007529">
    <property type="protein sequence ID" value="GBN27584.1"/>
    <property type="molecule type" value="Genomic_DNA"/>
</dbReference>
<dbReference type="Gene3D" id="3.10.20.370">
    <property type="match status" value="1"/>
</dbReference>
<dbReference type="Gene3D" id="2.40.70.10">
    <property type="entry name" value="Acid Proteases"/>
    <property type="match status" value="1"/>
</dbReference>
<dbReference type="Proteomes" id="UP000499080">
    <property type="component" value="Unassembled WGS sequence"/>
</dbReference>
<evidence type="ECO:0000256" key="2">
    <source>
        <dbReference type="ARBA" id="ARBA00022679"/>
    </source>
</evidence>
<keyword evidence="3" id="KW-0548">Nucleotidyltransferase</keyword>
<evidence type="ECO:0000256" key="4">
    <source>
        <dbReference type="ARBA" id="ARBA00022722"/>
    </source>
</evidence>
<sequence>MNPACMENVNGSVNKDMDKRVCPARDARCRQCSKIGHYAKICITKSQTGCSEVAYLGVVQLESKNKTNIDWTVTVQVNHKNIKFKIDSGADHTVLPANVFQNVFQNAKLEPPDKILCGPDRNPLKTLGKFKTNIEYKGKSCTEEIYVISNLQTCLLGKPALFSLGLGPNLNSICQISAADPKAKFPKLFKGLEVMKGCYSIKLKPGAIPFAITSPRCVPIPFLKQTKAELERMVEEKVITPVLKPTEWCAPVVIVPKSDGNVRICVDLIELNKNVMRELHPLPKAEYSLNLLTGAKIFSKLDANSGFWQIPLDKKSSYLTTFITPFGRLRFQRLPFGISSAPEHFQRRVSQMLEGHIIDGQEIHPDPDKIAAVENYQPPTNKKELKQLLSMVNYLARFVPNYSDILFPLTCMLSNKVTFVWETPQEAAFQKLMKILSSDPMLMIFDPGKETTVTTDASSYGLGATICQKQADGRRSVIAYASRTLTPAESRYAQIEKKALAVAWGCEKFRDYLTGMHFKIETDHKPLIPIFSKKNLDNLSPRLQRIKLRMMKFSYTIVHIPGKELFAADALSRNPQKVPYKREELEVEIDAFIQMITSSLPASSRRLDELRVSQLKDETCQKLTDYVLKGWPSKKEADTLCAPYWQNRYEISVQDGLLMRGCRIIIPKSQKCGSLEIQT</sequence>
<name>A0A4Y2MMG5_ARAVE</name>
<feature type="domain" description="Reverse transcriptase RNase H-like" evidence="9">
    <location>
        <begin position="446"/>
        <end position="553"/>
    </location>
</feature>
<evidence type="ECO:0000256" key="1">
    <source>
        <dbReference type="ARBA" id="ARBA00012493"/>
    </source>
</evidence>
<evidence type="ECO:0000256" key="7">
    <source>
        <dbReference type="ARBA" id="ARBA00022918"/>
    </source>
</evidence>
<gene>
    <name evidence="10" type="primary">pol_515</name>
    <name evidence="10" type="ORF">AVEN_87412_1</name>
</gene>
<dbReference type="InterPro" id="IPR050951">
    <property type="entry name" value="Retrovirus_Pol_polyprotein"/>
</dbReference>
<keyword evidence="7" id="KW-0695">RNA-directed DNA polymerase</keyword>
<dbReference type="SUPFAM" id="SSF56672">
    <property type="entry name" value="DNA/RNA polymerases"/>
    <property type="match status" value="1"/>
</dbReference>
<accession>A0A4Y2MMG5</accession>
<dbReference type="GO" id="GO:0003964">
    <property type="term" value="F:RNA-directed DNA polymerase activity"/>
    <property type="evidence" value="ECO:0007669"/>
    <property type="project" value="UniProtKB-KW"/>
</dbReference>
<dbReference type="InterPro" id="IPR041373">
    <property type="entry name" value="RT_RNaseH"/>
</dbReference>
<keyword evidence="5" id="KW-0255">Endonuclease</keyword>
<keyword evidence="2" id="KW-0808">Transferase</keyword>
<dbReference type="InterPro" id="IPR043502">
    <property type="entry name" value="DNA/RNA_pol_sf"/>
</dbReference>
<keyword evidence="11" id="KW-1185">Reference proteome</keyword>